<reference evidence="1 2" key="1">
    <citation type="journal article" date="2012" name="BMC Genomics">
        <title>Comparative genomics of the white-rot fungi, Phanerochaete carnosa and P. chrysosporium, to elucidate the genetic basis of the distinct wood types they colonize.</title>
        <authorList>
            <person name="Suzuki H."/>
            <person name="MacDonald J."/>
            <person name="Syed K."/>
            <person name="Salamov A."/>
            <person name="Hori C."/>
            <person name="Aerts A."/>
            <person name="Henrissat B."/>
            <person name="Wiebenga A."/>
            <person name="vanKuyk P.A."/>
            <person name="Barry K."/>
            <person name="Lindquist E."/>
            <person name="LaButti K."/>
            <person name="Lapidus A."/>
            <person name="Lucas S."/>
            <person name="Coutinho P."/>
            <person name="Gong Y."/>
            <person name="Samejima M."/>
            <person name="Mahadevan R."/>
            <person name="Abou-Zaid M."/>
            <person name="de Vries R.P."/>
            <person name="Igarashi K."/>
            <person name="Yadav J.S."/>
            <person name="Grigoriev I.V."/>
            <person name="Master E.R."/>
        </authorList>
    </citation>
    <scope>NUCLEOTIDE SEQUENCE [LARGE SCALE GENOMIC DNA]</scope>
    <source>
        <strain evidence="1 2">HHB-10118-sp</strain>
    </source>
</reference>
<dbReference type="AlphaFoldDB" id="K5WGS9"/>
<dbReference type="InParanoid" id="K5WGS9"/>
<proteinExistence type="predicted"/>
<dbReference type="GeneID" id="18907423"/>
<sequence>MPPYPDEQLPTDTLSIQEFVDLASRTLSGGLRIPDFVNLVLAGRELRDGGQICLDMDVFKDCVSPADIDTVEVTRDFDSVIGITTTLPFQAPLSIYPVANFRDSLTKTNHLSKRILNPNWDNARRVEIHKIPNLCLSTASRRQKTLVCFPRMYKAGETHRITKEEMMLFYDSCLRPAVVAAVPTAIAHWPVSYDICLMTMWDKRQKFHFTSLDIPPDSLDDFATALRTNLEEHPIFQGCFFLHELRGSKGVTMHEPGDIGDCDRAFNLSMDIFDKDKILADVGGEWYIDVGVEIRAEDLVLQWRTSTATEELYTGLRIPFECAFIKIASHDVWDAVFFDRFFPNKVQQSKRPQRTQHYGSCYYWMRWLVLTAKVIREEDQNFIRQQLLAQFQKLQWLPWSSSDRIWDTGKAKGQYIVLPSNHKGPAPTIAFNERSGISLETVTLRPVAAQ</sequence>
<gene>
    <name evidence="1" type="ORF">PHACADRAFT_106860</name>
</gene>
<dbReference type="HOGENOM" id="CLU_619799_0_0_1"/>
<protein>
    <submittedName>
        <fullName evidence="1">Uncharacterized protein</fullName>
    </submittedName>
</protein>
<dbReference type="STRING" id="650164.K5WGS9"/>
<dbReference type="KEGG" id="pco:PHACADRAFT_106860"/>
<dbReference type="Proteomes" id="UP000008370">
    <property type="component" value="Unassembled WGS sequence"/>
</dbReference>
<name>K5WGS9_PHACS</name>
<organism evidence="1 2">
    <name type="scientific">Phanerochaete carnosa (strain HHB-10118-sp)</name>
    <name type="common">White-rot fungus</name>
    <name type="synonym">Peniophora carnosa</name>
    <dbReference type="NCBI Taxonomy" id="650164"/>
    <lineage>
        <taxon>Eukaryota</taxon>
        <taxon>Fungi</taxon>
        <taxon>Dikarya</taxon>
        <taxon>Basidiomycota</taxon>
        <taxon>Agaricomycotina</taxon>
        <taxon>Agaricomycetes</taxon>
        <taxon>Polyporales</taxon>
        <taxon>Phanerochaetaceae</taxon>
        <taxon>Phanerochaete</taxon>
    </lineage>
</organism>
<dbReference type="RefSeq" id="XP_007402018.1">
    <property type="nucleotide sequence ID" value="XM_007401956.1"/>
</dbReference>
<keyword evidence="2" id="KW-1185">Reference proteome</keyword>
<accession>K5WGS9</accession>
<dbReference type="OrthoDB" id="3261690at2759"/>
<evidence type="ECO:0000313" key="1">
    <source>
        <dbReference type="EMBL" id="EKM49397.1"/>
    </source>
</evidence>
<dbReference type="EMBL" id="JH930481">
    <property type="protein sequence ID" value="EKM49397.1"/>
    <property type="molecule type" value="Genomic_DNA"/>
</dbReference>
<evidence type="ECO:0000313" key="2">
    <source>
        <dbReference type="Proteomes" id="UP000008370"/>
    </source>
</evidence>